<protein>
    <recommendedName>
        <fullName evidence="1">Retrotransposon gag domain-containing protein</fullName>
    </recommendedName>
</protein>
<keyword evidence="8" id="KW-1185">Reference proteome</keyword>
<accession>A0ABD1NSN5</accession>
<dbReference type="AlphaFoldDB" id="A0ABD1NSN5"/>
<evidence type="ECO:0000313" key="2">
    <source>
        <dbReference type="EMBL" id="KAL2454402.1"/>
    </source>
</evidence>
<organism evidence="2 8">
    <name type="scientific">Abeliophyllum distichum</name>
    <dbReference type="NCBI Taxonomy" id="126358"/>
    <lineage>
        <taxon>Eukaryota</taxon>
        <taxon>Viridiplantae</taxon>
        <taxon>Streptophyta</taxon>
        <taxon>Embryophyta</taxon>
        <taxon>Tracheophyta</taxon>
        <taxon>Spermatophyta</taxon>
        <taxon>Magnoliopsida</taxon>
        <taxon>eudicotyledons</taxon>
        <taxon>Gunneridae</taxon>
        <taxon>Pentapetalae</taxon>
        <taxon>asterids</taxon>
        <taxon>lamiids</taxon>
        <taxon>Lamiales</taxon>
        <taxon>Oleaceae</taxon>
        <taxon>Forsythieae</taxon>
        <taxon>Abeliophyllum</taxon>
    </lineage>
</organism>
<evidence type="ECO:0000313" key="8">
    <source>
        <dbReference type="Proteomes" id="UP001604336"/>
    </source>
</evidence>
<comment type="caution">
    <text evidence="2">The sequence shown here is derived from an EMBL/GenBank/DDBJ whole genome shotgun (WGS) entry which is preliminary data.</text>
</comment>
<feature type="domain" description="Retrotransposon gag" evidence="1">
    <location>
        <begin position="97"/>
        <end position="172"/>
    </location>
</feature>
<dbReference type="EMBL" id="JBFOLK010000380">
    <property type="protein sequence ID" value="KAL2454410.1"/>
    <property type="molecule type" value="Genomic_DNA"/>
</dbReference>
<gene>
    <name evidence="7" type="ORF">Adt_46869</name>
    <name evidence="6" type="ORF">Adt_47014</name>
    <name evidence="5" type="ORF">Adt_47697</name>
    <name evidence="4" type="ORF">Adt_48026</name>
    <name evidence="3" type="ORF">Adt_48090</name>
    <name evidence="2" type="ORF">Adt_48098</name>
</gene>
<evidence type="ECO:0000313" key="5">
    <source>
        <dbReference type="EMBL" id="KAL2454803.1"/>
    </source>
</evidence>
<dbReference type="Proteomes" id="UP001604336">
    <property type="component" value="Unassembled WGS sequence"/>
</dbReference>
<evidence type="ECO:0000313" key="3">
    <source>
        <dbReference type="EMBL" id="KAL2454410.1"/>
    </source>
</evidence>
<sequence>MQTQEMTSTSRNSIPANWENILNEKVDEAITQRKNRGRPISIKGDPFTEEVMNVALLLKSKEPMGDFDGTTDPIDHLRLFQDRVRLHGWPDAIGYRAFPMTLRKDAREWFDTLPPRSIFSFLDFTNKFVICFSSSARKKKTAMGLMQILQEKGESLREYISRFNRATLGITNLQMSSVLTALLSRQKNHTLEISVMEELEKDDEKKFWLIGRVIGELQITDTDRWSSQLI</sequence>
<proteinExistence type="predicted"/>
<dbReference type="EMBL" id="JBFOLK010000384">
    <property type="protein sequence ID" value="KAL2454402.1"/>
    <property type="molecule type" value="Genomic_DNA"/>
</dbReference>
<dbReference type="EMBL" id="JBFOLK010000358">
    <property type="protein sequence ID" value="KAL2454474.1"/>
    <property type="molecule type" value="Genomic_DNA"/>
</dbReference>
<name>A0ABD1NSN5_9LAMI</name>
<evidence type="ECO:0000313" key="6">
    <source>
        <dbReference type="EMBL" id="KAL2455961.1"/>
    </source>
</evidence>
<evidence type="ECO:0000313" key="4">
    <source>
        <dbReference type="EMBL" id="KAL2454474.1"/>
    </source>
</evidence>
<evidence type="ECO:0000259" key="1">
    <source>
        <dbReference type="Pfam" id="PF03732"/>
    </source>
</evidence>
<dbReference type="InterPro" id="IPR005162">
    <property type="entry name" value="Retrotrans_gag_dom"/>
</dbReference>
<dbReference type="PANTHER" id="PTHR33223">
    <property type="entry name" value="CCHC-TYPE DOMAIN-CONTAINING PROTEIN"/>
    <property type="match status" value="1"/>
</dbReference>
<dbReference type="EMBL" id="JBFOLK010000125">
    <property type="protein sequence ID" value="KAL2456262.1"/>
    <property type="molecule type" value="Genomic_DNA"/>
</dbReference>
<dbReference type="EMBL" id="JBFOLK010000273">
    <property type="protein sequence ID" value="KAL2454803.1"/>
    <property type="molecule type" value="Genomic_DNA"/>
</dbReference>
<dbReference type="EMBL" id="JBFOLK010000146">
    <property type="protein sequence ID" value="KAL2455961.1"/>
    <property type="molecule type" value="Genomic_DNA"/>
</dbReference>
<reference evidence="2" key="2">
    <citation type="submission" date="2024-07" db="EMBL/GenBank/DDBJ databases">
        <title>Two chromosome-level genome assemblies of Korean endemic species Abeliophyllum distichum and Forsythia ovata (Oleaceae).</title>
        <authorList>
            <person name="Mun J.H."/>
        </authorList>
    </citation>
    <scope>NUCLEOTIDE SEQUENCE</scope>
    <source>
        <strain evidence="2">KNKB198505000391</strain>
        <tissue evidence="2">Leaf</tissue>
    </source>
</reference>
<dbReference type="PANTHER" id="PTHR33223:SF10">
    <property type="entry name" value="AMINOTRANSFERASE-LIKE PLANT MOBILE DOMAIN-CONTAINING PROTEIN"/>
    <property type="match status" value="1"/>
</dbReference>
<reference evidence="8" key="1">
    <citation type="submission" date="2024-07" db="EMBL/GenBank/DDBJ databases">
        <title>Two chromosome-level genome assemblies of Korean endemic species Abeliophyllum distichum and Forsythia ovata (Oleaceae).</title>
        <authorList>
            <person name="Jang H."/>
        </authorList>
    </citation>
    <scope>NUCLEOTIDE SEQUENCE [LARGE SCALE GENOMIC DNA]</scope>
</reference>
<evidence type="ECO:0000313" key="7">
    <source>
        <dbReference type="EMBL" id="KAL2456262.1"/>
    </source>
</evidence>
<dbReference type="Pfam" id="PF03732">
    <property type="entry name" value="Retrotrans_gag"/>
    <property type="match status" value="1"/>
</dbReference>